<protein>
    <recommendedName>
        <fullName evidence="5">Formylmethionine deformylase-like protein</fullName>
    </recommendedName>
</protein>
<feature type="region of interest" description="Disordered" evidence="1">
    <location>
        <begin position="1"/>
        <end position="52"/>
    </location>
</feature>
<keyword evidence="2" id="KW-0472">Membrane</keyword>
<evidence type="ECO:0008006" key="5">
    <source>
        <dbReference type="Google" id="ProtNLM"/>
    </source>
</evidence>
<evidence type="ECO:0000256" key="1">
    <source>
        <dbReference type="SAM" id="MobiDB-lite"/>
    </source>
</evidence>
<dbReference type="PANTHER" id="PTHR35041:SF6">
    <property type="entry name" value="FORMYLMETHIONINE DEFORMYLASE-LIKE PROTEIN-RELATED"/>
    <property type="match status" value="1"/>
</dbReference>
<feature type="transmembrane region" description="Helical" evidence="2">
    <location>
        <begin position="58"/>
        <end position="80"/>
    </location>
</feature>
<organism evidence="3 4">
    <name type="scientific">Orbilia brochopaga</name>
    <dbReference type="NCBI Taxonomy" id="3140254"/>
    <lineage>
        <taxon>Eukaryota</taxon>
        <taxon>Fungi</taxon>
        <taxon>Dikarya</taxon>
        <taxon>Ascomycota</taxon>
        <taxon>Pezizomycotina</taxon>
        <taxon>Orbiliomycetes</taxon>
        <taxon>Orbiliales</taxon>
        <taxon>Orbiliaceae</taxon>
        <taxon>Orbilia</taxon>
    </lineage>
</organism>
<dbReference type="Proteomes" id="UP001375240">
    <property type="component" value="Unassembled WGS sequence"/>
</dbReference>
<sequence length="623" mass="69266">MSLQSPEISEDPIRRMPWSQKPSYTSIPRKPVPYQTETSASASDPDLLNKQPPQRSRWALTWQAPALALASWISGLLVAVGNHVYFTRLHNSPYVNVVWVGRYALVLALVVKTCFATCILVCYEQVVWMGFRQRSKGTSIRAIDALFGSTYQVVSLLHPAMWIENPLAAIMIAIRWLLPLISIVAPTTLTVNVNEAISFSDCQVPALNFSATSSSFTSPSGEYLSDLAQSEYTRNAWFPTPLASKIGTLTGLLGQPVGYSSPCGTNCSYSVNFHSALWQCMDVDPHNATAPWEIANNTVAPWATSNKGHEVDYTSIFKYVALSSNETGKLWVGHLIYKNVTVNVNSTFWDSWDVETFYCDNYNASISLRQAFVNGEQQDPVVEEVVYNERIDPYFGRGYVIDRNISQEDLARYQITYDILAKLFLGTVNLEQRAGRDFPKDTSILNMPAFLKPNLVANGDRNEELKDSIRPLAEQLSLNYTMSLLAYPSLGVRQLQDGNCTVTTYSNVWRYEKQYLIIAYVAGLVASLVSLVLGTIALMKNGLVSEISFSQVVATTRNPELDKLLEGNCLGRSDLQPRSLYSVKLRLGELRDPDGKLSGSGAAHAAFGNPGNVSEIRRRGYYL</sequence>
<evidence type="ECO:0000313" key="3">
    <source>
        <dbReference type="EMBL" id="KAK6350174.1"/>
    </source>
</evidence>
<dbReference type="EMBL" id="JAVHNQ010000004">
    <property type="protein sequence ID" value="KAK6350174.1"/>
    <property type="molecule type" value="Genomic_DNA"/>
</dbReference>
<feature type="transmembrane region" description="Helical" evidence="2">
    <location>
        <begin position="515"/>
        <end position="539"/>
    </location>
</feature>
<gene>
    <name evidence="3" type="ORF">TWF696_006417</name>
</gene>
<evidence type="ECO:0000313" key="4">
    <source>
        <dbReference type="Proteomes" id="UP001375240"/>
    </source>
</evidence>
<keyword evidence="2" id="KW-0812">Transmembrane</keyword>
<keyword evidence="2" id="KW-1133">Transmembrane helix</keyword>
<feature type="transmembrane region" description="Helical" evidence="2">
    <location>
        <begin position="100"/>
        <end position="123"/>
    </location>
</feature>
<comment type="caution">
    <text evidence="3">The sequence shown here is derived from an EMBL/GenBank/DDBJ whole genome shotgun (WGS) entry which is preliminary data.</text>
</comment>
<name>A0AAV9UZB7_9PEZI</name>
<dbReference type="AlphaFoldDB" id="A0AAV9UZB7"/>
<proteinExistence type="predicted"/>
<keyword evidence="4" id="KW-1185">Reference proteome</keyword>
<accession>A0AAV9UZB7</accession>
<dbReference type="PANTHER" id="PTHR35041">
    <property type="entry name" value="MEDIATOR OF RNA POLYMERASE II TRANSCRIPTION SUBUNIT 1"/>
    <property type="match status" value="1"/>
</dbReference>
<evidence type="ECO:0000256" key="2">
    <source>
        <dbReference type="SAM" id="Phobius"/>
    </source>
</evidence>
<reference evidence="3 4" key="1">
    <citation type="submission" date="2019-10" db="EMBL/GenBank/DDBJ databases">
        <authorList>
            <person name="Palmer J.M."/>
        </authorList>
    </citation>
    <scope>NUCLEOTIDE SEQUENCE [LARGE SCALE GENOMIC DNA]</scope>
    <source>
        <strain evidence="3 4">TWF696</strain>
    </source>
</reference>